<keyword evidence="1" id="KW-0812">Transmembrane</keyword>
<dbReference type="RefSeq" id="WP_104389337.1">
    <property type="nucleotide sequence ID" value="NZ_PGEM01000177.1"/>
</dbReference>
<evidence type="ECO:0000313" key="3">
    <source>
        <dbReference type="Proteomes" id="UP000239589"/>
    </source>
</evidence>
<sequence length="255" mass="27661">MTLSEEFNFSEKGTQTANAAPVVFGVTLTPTIIGGVVGFLGVASTGYMMLNMVMPAWDAYQQQITKRDQLQAQVDQKKAQAGQIGKVEANLATAKEQQKQVLALFADEKSLDTLLLDTSRLIDSSNGQNIRNGVKAKMKRFIPTSETPVVVEDGSFGAEVNGKLKRSTFNVEIEGNFEQTQSIMRNIERLQPLLLVKNYNSKLSPPETSGDKDNPVLIGIGKLTTTFELEALMPLTNEEVADLAAKAAAAKVPPK</sequence>
<name>A0A2S6CPX6_9CYAN</name>
<organism evidence="2 3">
    <name type="scientific">Cuspidothrix issatschenkoi CHARLIE-1</name>
    <dbReference type="NCBI Taxonomy" id="2052836"/>
    <lineage>
        <taxon>Bacteria</taxon>
        <taxon>Bacillati</taxon>
        <taxon>Cyanobacteriota</taxon>
        <taxon>Cyanophyceae</taxon>
        <taxon>Nostocales</taxon>
        <taxon>Aphanizomenonaceae</taxon>
        <taxon>Cuspidothrix</taxon>
    </lineage>
</organism>
<evidence type="ECO:0000256" key="1">
    <source>
        <dbReference type="SAM" id="Phobius"/>
    </source>
</evidence>
<dbReference type="OrthoDB" id="483469at2"/>
<proteinExistence type="predicted"/>
<keyword evidence="3" id="KW-1185">Reference proteome</keyword>
<reference evidence="2 3" key="1">
    <citation type="submission" date="2018-02" db="EMBL/GenBank/DDBJ databases">
        <title>Discovery of a pederin family compound in a non-symbiotic bloom-forming cyanobacterium.</title>
        <authorList>
            <person name="Kust A."/>
            <person name="Mares J."/>
            <person name="Jokela J."/>
            <person name="Urajova P."/>
            <person name="Hajek J."/>
            <person name="Saurav K."/>
            <person name="Voracova K."/>
            <person name="Fewer D.P."/>
            <person name="Haapaniemi E."/>
            <person name="Permi P."/>
            <person name="Rehakova K."/>
            <person name="Sivonen K."/>
            <person name="Hrouzek P."/>
        </authorList>
    </citation>
    <scope>NUCLEOTIDE SEQUENCE [LARGE SCALE GENOMIC DNA]</scope>
    <source>
        <strain evidence="2 3">CHARLIE-1</strain>
    </source>
</reference>
<comment type="caution">
    <text evidence="2">The sequence shown here is derived from an EMBL/GenBank/DDBJ whole genome shotgun (WGS) entry which is preliminary data.</text>
</comment>
<accession>A0A2S6CPX6</accession>
<dbReference type="Proteomes" id="UP000239589">
    <property type="component" value="Unassembled WGS sequence"/>
</dbReference>
<gene>
    <name evidence="2" type="ORF">CUN59_19200</name>
</gene>
<keyword evidence="1" id="KW-1133">Transmembrane helix</keyword>
<dbReference type="AlphaFoldDB" id="A0A2S6CPX6"/>
<feature type="transmembrane region" description="Helical" evidence="1">
    <location>
        <begin position="20"/>
        <end position="42"/>
    </location>
</feature>
<protein>
    <submittedName>
        <fullName evidence="2">Pilus assembly protein PilO</fullName>
    </submittedName>
</protein>
<dbReference type="EMBL" id="PGEM01000177">
    <property type="protein sequence ID" value="PPJ61752.1"/>
    <property type="molecule type" value="Genomic_DNA"/>
</dbReference>
<evidence type="ECO:0000313" key="2">
    <source>
        <dbReference type="EMBL" id="PPJ61752.1"/>
    </source>
</evidence>
<keyword evidence="1" id="KW-0472">Membrane</keyword>